<evidence type="ECO:0000259" key="4">
    <source>
        <dbReference type="PROSITE" id="PS50118"/>
    </source>
</evidence>
<dbReference type="GO" id="GO:0003677">
    <property type="term" value="F:DNA binding"/>
    <property type="evidence" value="ECO:0007669"/>
    <property type="project" value="UniProtKB-UniRule"/>
</dbReference>
<feature type="DNA-binding region" description="HMG box" evidence="2">
    <location>
        <begin position="232"/>
        <end position="329"/>
    </location>
</feature>
<dbReference type="EMBL" id="BDSP01000133">
    <property type="protein sequence ID" value="GAX19024.1"/>
    <property type="molecule type" value="Genomic_DNA"/>
</dbReference>
<protein>
    <recommendedName>
        <fullName evidence="4">HMG box domain-containing protein</fullName>
    </recommendedName>
</protein>
<dbReference type="SMART" id="SM00398">
    <property type="entry name" value="HMG"/>
    <property type="match status" value="1"/>
</dbReference>
<evidence type="ECO:0000256" key="3">
    <source>
        <dbReference type="SAM" id="MobiDB-lite"/>
    </source>
</evidence>
<feature type="compositionally biased region" description="Basic and acidic residues" evidence="3">
    <location>
        <begin position="269"/>
        <end position="282"/>
    </location>
</feature>
<dbReference type="Gene3D" id="1.10.30.10">
    <property type="entry name" value="High mobility group box domain"/>
    <property type="match status" value="1"/>
</dbReference>
<feature type="region of interest" description="Disordered" evidence="3">
    <location>
        <begin position="258"/>
        <end position="282"/>
    </location>
</feature>
<dbReference type="PANTHER" id="PTHR48112:SF22">
    <property type="entry name" value="MITOCHONDRIAL TRANSCRIPTION FACTOR A, ISOFORM B"/>
    <property type="match status" value="1"/>
</dbReference>
<reference evidence="5 6" key="1">
    <citation type="journal article" date="2015" name="Plant Cell">
        <title>Oil accumulation by the oleaginous diatom Fistulifera solaris as revealed by the genome and transcriptome.</title>
        <authorList>
            <person name="Tanaka T."/>
            <person name="Maeda Y."/>
            <person name="Veluchamy A."/>
            <person name="Tanaka M."/>
            <person name="Abida H."/>
            <person name="Marechal E."/>
            <person name="Bowler C."/>
            <person name="Muto M."/>
            <person name="Sunaga Y."/>
            <person name="Tanaka M."/>
            <person name="Yoshino T."/>
            <person name="Taniguchi T."/>
            <person name="Fukuda Y."/>
            <person name="Nemoto M."/>
            <person name="Matsumoto M."/>
            <person name="Wong P.S."/>
            <person name="Aburatani S."/>
            <person name="Fujibuchi W."/>
        </authorList>
    </citation>
    <scope>NUCLEOTIDE SEQUENCE [LARGE SCALE GENOMIC DNA]</scope>
    <source>
        <strain evidence="5 6">JPCC DA0580</strain>
    </source>
</reference>
<name>A0A1Z5JYD8_FISSO</name>
<feature type="compositionally biased region" description="Basic residues" evidence="3">
    <location>
        <begin position="218"/>
        <end position="232"/>
    </location>
</feature>
<keyword evidence="2" id="KW-0539">Nucleus</keyword>
<gene>
    <name evidence="5" type="ORF">FisN_8Hh247</name>
</gene>
<accession>A0A1Z5JYD8</accession>
<dbReference type="InterPro" id="IPR036910">
    <property type="entry name" value="HMG_box_dom_sf"/>
</dbReference>
<dbReference type="Proteomes" id="UP000198406">
    <property type="component" value="Unassembled WGS sequence"/>
</dbReference>
<dbReference type="PROSITE" id="PS50118">
    <property type="entry name" value="HMG_BOX_2"/>
    <property type="match status" value="1"/>
</dbReference>
<dbReference type="PANTHER" id="PTHR48112">
    <property type="entry name" value="HIGH MOBILITY GROUP PROTEIN DSP1"/>
    <property type="match status" value="1"/>
</dbReference>
<evidence type="ECO:0000313" key="6">
    <source>
        <dbReference type="Proteomes" id="UP000198406"/>
    </source>
</evidence>
<organism evidence="5 6">
    <name type="scientific">Fistulifera solaris</name>
    <name type="common">Oleaginous diatom</name>
    <dbReference type="NCBI Taxonomy" id="1519565"/>
    <lineage>
        <taxon>Eukaryota</taxon>
        <taxon>Sar</taxon>
        <taxon>Stramenopiles</taxon>
        <taxon>Ochrophyta</taxon>
        <taxon>Bacillariophyta</taxon>
        <taxon>Bacillariophyceae</taxon>
        <taxon>Bacillariophycidae</taxon>
        <taxon>Naviculales</taxon>
        <taxon>Naviculaceae</taxon>
        <taxon>Fistulifera</taxon>
    </lineage>
</organism>
<dbReference type="AlphaFoldDB" id="A0A1Z5JYD8"/>
<evidence type="ECO:0000256" key="1">
    <source>
        <dbReference type="ARBA" id="ARBA00023125"/>
    </source>
</evidence>
<dbReference type="InterPro" id="IPR050342">
    <property type="entry name" value="HMGB"/>
</dbReference>
<sequence>MDNNYTSLFPDGNAIDDETYFKMQQQRQQLAGLQNIGGMDYPFGQFQQQQTNNAFVGSNILSSNHLELPQLPMFSGASGQAMQNMQSQIGHRQMSNPNFAGINQNLSSVLPQGHNFLDSGVNMGNYSSNMMLQQLLLQQAQQDNSLFQSSYGGSGFGNDAFNVSSFSHPQASGDQISFQPQAHERPMDMPAFDQQQCQPLLGLMTLQSLDASDFPVEKRRKTTKNKRDKNRPKQPLSAYNIFFKDQRAKMLLEIKGGEAETQEGNPAGDELKSGRKRLREASTGKIGFEKMAKTIARKWKEIGKEELKTYEARAADDQKRYKAELAVYLEKKREEALTDSDLKVKKE</sequence>
<dbReference type="GO" id="GO:0005634">
    <property type="term" value="C:nucleus"/>
    <property type="evidence" value="ECO:0007669"/>
    <property type="project" value="UniProtKB-UniRule"/>
</dbReference>
<dbReference type="InterPro" id="IPR009071">
    <property type="entry name" value="HMG_box_dom"/>
</dbReference>
<dbReference type="SUPFAM" id="SSF47095">
    <property type="entry name" value="HMG-box"/>
    <property type="match status" value="1"/>
</dbReference>
<comment type="caution">
    <text evidence="5">The sequence shown here is derived from an EMBL/GenBank/DDBJ whole genome shotgun (WGS) entry which is preliminary data.</text>
</comment>
<feature type="region of interest" description="Disordered" evidence="3">
    <location>
        <begin position="212"/>
        <end position="235"/>
    </location>
</feature>
<keyword evidence="1 2" id="KW-0238">DNA-binding</keyword>
<dbReference type="OrthoDB" id="48834at2759"/>
<dbReference type="InParanoid" id="A0A1Z5JYD8"/>
<feature type="domain" description="HMG box" evidence="4">
    <location>
        <begin position="232"/>
        <end position="329"/>
    </location>
</feature>
<keyword evidence="6" id="KW-1185">Reference proteome</keyword>
<evidence type="ECO:0000256" key="2">
    <source>
        <dbReference type="PROSITE-ProRule" id="PRU00267"/>
    </source>
</evidence>
<evidence type="ECO:0000313" key="5">
    <source>
        <dbReference type="EMBL" id="GAX19024.1"/>
    </source>
</evidence>
<proteinExistence type="predicted"/>